<evidence type="ECO:0000259" key="6">
    <source>
        <dbReference type="PROSITE" id="PS51352"/>
    </source>
</evidence>
<dbReference type="PROSITE" id="PS51352">
    <property type="entry name" value="THIOREDOXIN_2"/>
    <property type="match status" value="1"/>
</dbReference>
<keyword evidence="5" id="KW-0676">Redox-active center</keyword>
<dbReference type="InterPro" id="IPR013766">
    <property type="entry name" value="Thioredoxin_domain"/>
</dbReference>
<dbReference type="Pfam" id="PF08534">
    <property type="entry name" value="Redoxin"/>
    <property type="match status" value="1"/>
</dbReference>
<dbReference type="GO" id="GO:0030288">
    <property type="term" value="C:outer membrane-bounded periplasmic space"/>
    <property type="evidence" value="ECO:0007669"/>
    <property type="project" value="InterPro"/>
</dbReference>
<dbReference type="PANTHER" id="PTHR42852:SF6">
    <property type="entry name" value="THIOL:DISULFIDE INTERCHANGE PROTEIN DSBE"/>
    <property type="match status" value="1"/>
</dbReference>
<dbReference type="PANTHER" id="PTHR42852">
    <property type="entry name" value="THIOL:DISULFIDE INTERCHANGE PROTEIN DSBE"/>
    <property type="match status" value="1"/>
</dbReference>
<dbReference type="InterPro" id="IPR004799">
    <property type="entry name" value="Periplasmic_diS_OxRdtase_DsbE"/>
</dbReference>
<dbReference type="AlphaFoldDB" id="A0A3B0YJF6"/>
<dbReference type="EMBL" id="UOFK01000090">
    <property type="protein sequence ID" value="VAW76263.1"/>
    <property type="molecule type" value="Genomic_DNA"/>
</dbReference>
<proteinExistence type="inferred from homology"/>
<evidence type="ECO:0000256" key="2">
    <source>
        <dbReference type="ARBA" id="ARBA00007758"/>
    </source>
</evidence>
<dbReference type="InterPro" id="IPR050553">
    <property type="entry name" value="Thioredoxin_ResA/DsbE_sf"/>
</dbReference>
<reference evidence="7" key="1">
    <citation type="submission" date="2018-06" db="EMBL/GenBank/DDBJ databases">
        <authorList>
            <person name="Zhirakovskaya E."/>
        </authorList>
    </citation>
    <scope>NUCLEOTIDE SEQUENCE</scope>
</reference>
<accession>A0A3B0YJF6</accession>
<dbReference type="NCBIfam" id="TIGR00385">
    <property type="entry name" value="dsbE"/>
    <property type="match status" value="1"/>
</dbReference>
<sequence>MPAFVRYLTPLLAFIALAALLYKGLALDPRRLPSPLIDKPAPAFSLPLLQHPQTLISTADFKGQVTLFNVWATWCVACRHEHPLLMQLAKQGVRIYGLNYKDKREDAKRWLQLYGDPYLANAFDAEGRVGINWGVYGTPETFVVDKQGTIRHKHIGPLTPASISTEILPLVRKLQEENT</sequence>
<gene>
    <name evidence="7" type="ORF">MNBD_GAMMA13-301</name>
</gene>
<evidence type="ECO:0000256" key="3">
    <source>
        <dbReference type="ARBA" id="ARBA00022748"/>
    </source>
</evidence>
<dbReference type="GO" id="GO:0017004">
    <property type="term" value="P:cytochrome complex assembly"/>
    <property type="evidence" value="ECO:0007669"/>
    <property type="project" value="UniProtKB-KW"/>
</dbReference>
<keyword evidence="3" id="KW-0201">Cytochrome c-type biogenesis</keyword>
<evidence type="ECO:0000256" key="4">
    <source>
        <dbReference type="ARBA" id="ARBA00023157"/>
    </source>
</evidence>
<protein>
    <submittedName>
        <fullName evidence="7">Cytochrome c-type biogenesis protein CcmG/DsbE, thiol:disulfide oxidoreductase</fullName>
    </submittedName>
</protein>
<dbReference type="Gene3D" id="3.40.30.10">
    <property type="entry name" value="Glutaredoxin"/>
    <property type="match status" value="1"/>
</dbReference>
<evidence type="ECO:0000256" key="1">
    <source>
        <dbReference type="ARBA" id="ARBA00004196"/>
    </source>
</evidence>
<evidence type="ECO:0000256" key="5">
    <source>
        <dbReference type="ARBA" id="ARBA00023284"/>
    </source>
</evidence>
<evidence type="ECO:0000313" key="7">
    <source>
        <dbReference type="EMBL" id="VAW76263.1"/>
    </source>
</evidence>
<name>A0A3B0YJF6_9ZZZZ</name>
<feature type="domain" description="Thioredoxin" evidence="6">
    <location>
        <begin position="35"/>
        <end position="176"/>
    </location>
</feature>
<dbReference type="InterPro" id="IPR036249">
    <property type="entry name" value="Thioredoxin-like_sf"/>
</dbReference>
<keyword evidence="4" id="KW-1015">Disulfide bond</keyword>
<dbReference type="InterPro" id="IPR013740">
    <property type="entry name" value="Redoxin"/>
</dbReference>
<dbReference type="CDD" id="cd03010">
    <property type="entry name" value="TlpA_like_DsbE"/>
    <property type="match status" value="1"/>
</dbReference>
<dbReference type="SUPFAM" id="SSF52833">
    <property type="entry name" value="Thioredoxin-like"/>
    <property type="match status" value="1"/>
</dbReference>
<comment type="similarity">
    <text evidence="2">Belongs to the thioredoxin family. DsbE subfamily.</text>
</comment>
<organism evidence="7">
    <name type="scientific">hydrothermal vent metagenome</name>
    <dbReference type="NCBI Taxonomy" id="652676"/>
    <lineage>
        <taxon>unclassified sequences</taxon>
        <taxon>metagenomes</taxon>
        <taxon>ecological metagenomes</taxon>
    </lineage>
</organism>
<comment type="subcellular location">
    <subcellularLocation>
        <location evidence="1">Cell envelope</location>
    </subcellularLocation>
</comment>
<dbReference type="GO" id="GO:0015036">
    <property type="term" value="F:disulfide oxidoreductase activity"/>
    <property type="evidence" value="ECO:0007669"/>
    <property type="project" value="InterPro"/>
</dbReference>